<feature type="transmembrane region" description="Helical" evidence="1">
    <location>
        <begin position="113"/>
        <end position="132"/>
    </location>
</feature>
<proteinExistence type="predicted"/>
<reference evidence="2" key="1">
    <citation type="submission" date="2021-04" db="EMBL/GenBank/DDBJ databases">
        <title>Pseudonocardia sp. nov., isolated from sandy soil of mangrove forest.</title>
        <authorList>
            <person name="Zan Z."/>
            <person name="Huang R."/>
            <person name="Liu W."/>
        </authorList>
    </citation>
    <scope>NUCLEOTIDE SEQUENCE</scope>
    <source>
        <strain evidence="2">S2-4</strain>
    </source>
</reference>
<keyword evidence="1" id="KW-0472">Membrane</keyword>
<dbReference type="InterPro" id="IPR038330">
    <property type="entry name" value="TspO/MBR-related_sf"/>
</dbReference>
<evidence type="ECO:0008006" key="4">
    <source>
        <dbReference type="Google" id="ProtNLM"/>
    </source>
</evidence>
<feature type="transmembrane region" description="Helical" evidence="1">
    <location>
        <begin position="207"/>
        <end position="224"/>
    </location>
</feature>
<feature type="transmembrane region" description="Helical" evidence="1">
    <location>
        <begin position="184"/>
        <end position="201"/>
    </location>
</feature>
<protein>
    <recommendedName>
        <fullName evidence="4">TspO/MBR related protein</fullName>
    </recommendedName>
</protein>
<evidence type="ECO:0000313" key="2">
    <source>
        <dbReference type="EMBL" id="MCO1657608.1"/>
    </source>
</evidence>
<keyword evidence="1" id="KW-0812">Transmembrane</keyword>
<comment type="caution">
    <text evidence="2">The sequence shown here is derived from an EMBL/GenBank/DDBJ whole genome shotgun (WGS) entry which is preliminary data.</text>
</comment>
<organism evidence="2 3">
    <name type="scientific">Pseudonocardia humida</name>
    <dbReference type="NCBI Taxonomy" id="2800819"/>
    <lineage>
        <taxon>Bacteria</taxon>
        <taxon>Bacillati</taxon>
        <taxon>Actinomycetota</taxon>
        <taxon>Actinomycetes</taxon>
        <taxon>Pseudonocardiales</taxon>
        <taxon>Pseudonocardiaceae</taxon>
        <taxon>Pseudonocardia</taxon>
    </lineage>
</organism>
<dbReference type="RefSeq" id="WP_252441250.1">
    <property type="nucleotide sequence ID" value="NZ_JAGSOV010000044.1"/>
</dbReference>
<dbReference type="Gene3D" id="1.20.1260.100">
    <property type="entry name" value="TspO/MBR protein"/>
    <property type="match status" value="1"/>
</dbReference>
<keyword evidence="3" id="KW-1185">Reference proteome</keyword>
<dbReference type="EMBL" id="JAGSOV010000044">
    <property type="protein sequence ID" value="MCO1657608.1"/>
    <property type="molecule type" value="Genomic_DNA"/>
</dbReference>
<gene>
    <name evidence="2" type="ORF">KDL28_21345</name>
</gene>
<evidence type="ECO:0000256" key="1">
    <source>
        <dbReference type="SAM" id="Phobius"/>
    </source>
</evidence>
<feature type="transmembrane region" description="Helical" evidence="1">
    <location>
        <begin position="231"/>
        <end position="249"/>
    </location>
</feature>
<keyword evidence="1" id="KW-1133">Transmembrane helix</keyword>
<accession>A0ABT1A3P8</accession>
<dbReference type="Proteomes" id="UP001165283">
    <property type="component" value="Unassembled WGS sequence"/>
</dbReference>
<evidence type="ECO:0000313" key="3">
    <source>
        <dbReference type="Proteomes" id="UP001165283"/>
    </source>
</evidence>
<feature type="transmembrane region" description="Helical" evidence="1">
    <location>
        <begin position="144"/>
        <end position="163"/>
    </location>
</feature>
<sequence length="255" mass="25285">MSTDPRADAVRAATALALAVAQPLSTRLARWTGRGTPEVEQAAATEGPVTPAGGAFVIWAPLFAGSLAHASAEAGRVRAGLPSAGAAGWWANAALAGNVAWSLNSQFRRLDEVSVALILGSAAAATTAAALAERGRAGPASTGLARSFGPLAGWLCVAGVANVETTLNLRRGRPRDAAAEERRAVLLVATASAIGSAATVAVRGNPLFTLAAGWGLGGIAVKALRHRRTPVAIAAGLAGLALAAAGAGARASALR</sequence>
<name>A0ABT1A3P8_9PSEU</name>